<reference evidence="1" key="1">
    <citation type="submission" date="2020-11" db="EMBL/GenBank/DDBJ databases">
        <title>Adaptations for nitrogen fixation in a non-lichenized fungal sporocarp promotes dispersal by wood-feeding termites.</title>
        <authorList>
            <consortium name="DOE Joint Genome Institute"/>
            <person name="Koch R.A."/>
            <person name="Yoon G."/>
            <person name="Arayal U."/>
            <person name="Lail K."/>
            <person name="Amirebrahimi M."/>
            <person name="Labutti K."/>
            <person name="Lipzen A."/>
            <person name="Riley R."/>
            <person name="Barry K."/>
            <person name="Henrissat B."/>
            <person name="Grigoriev I.V."/>
            <person name="Herr J.R."/>
            <person name="Aime M.C."/>
        </authorList>
    </citation>
    <scope>NUCLEOTIDE SEQUENCE</scope>
    <source>
        <strain evidence="1">MCA 3950</strain>
    </source>
</reference>
<accession>A0A9P7VUR6</accession>
<dbReference type="OrthoDB" id="446925at2759"/>
<organism evidence="1 2">
    <name type="scientific">Guyanagaster necrorhizus</name>
    <dbReference type="NCBI Taxonomy" id="856835"/>
    <lineage>
        <taxon>Eukaryota</taxon>
        <taxon>Fungi</taxon>
        <taxon>Dikarya</taxon>
        <taxon>Basidiomycota</taxon>
        <taxon>Agaricomycotina</taxon>
        <taxon>Agaricomycetes</taxon>
        <taxon>Agaricomycetidae</taxon>
        <taxon>Agaricales</taxon>
        <taxon>Marasmiineae</taxon>
        <taxon>Physalacriaceae</taxon>
        <taxon>Guyanagaster</taxon>
    </lineage>
</organism>
<proteinExistence type="predicted"/>
<protein>
    <submittedName>
        <fullName evidence="1">Uncharacterized protein</fullName>
    </submittedName>
</protein>
<dbReference type="EMBL" id="MU250532">
    <property type="protein sequence ID" value="KAG7447309.1"/>
    <property type="molecule type" value="Genomic_DNA"/>
</dbReference>
<evidence type="ECO:0000313" key="2">
    <source>
        <dbReference type="Proteomes" id="UP000812287"/>
    </source>
</evidence>
<name>A0A9P7VUR6_9AGAR</name>
<comment type="caution">
    <text evidence="1">The sequence shown here is derived from an EMBL/GenBank/DDBJ whole genome shotgun (WGS) entry which is preliminary data.</text>
</comment>
<keyword evidence="2" id="KW-1185">Reference proteome</keyword>
<sequence length="50" mass="5370">MIEKSSFKVATGVELILPLDIAEASYLVEPPTIIISTAELIAKQSVALQK</sequence>
<dbReference type="Proteomes" id="UP000812287">
    <property type="component" value="Unassembled WGS sequence"/>
</dbReference>
<gene>
    <name evidence="1" type="ORF">BT62DRAFT_892808</name>
</gene>
<dbReference type="RefSeq" id="XP_043040809.1">
    <property type="nucleotide sequence ID" value="XM_043183120.1"/>
</dbReference>
<evidence type="ECO:0000313" key="1">
    <source>
        <dbReference type="EMBL" id="KAG7447309.1"/>
    </source>
</evidence>
<dbReference type="AlphaFoldDB" id="A0A9P7VUR6"/>
<dbReference type="GeneID" id="66105417"/>